<accession>A0ABW5NR17</accession>
<dbReference type="InterPro" id="IPR008353">
    <property type="entry name" value="Peptidase_S1B_tx"/>
</dbReference>
<sequence>MKGISTFLLIFVFVAGYSQVTNEGKPFSWGFTQKSRIDKIIMPVFDIAKLREEDKINDADKKKAWRYGYEFLVDNNINNSGKWTVLPNGDRVWRIRYYSKGAKTLNFLFSDYYMPEGAKVYLYNDERTDLLGAYDAAQNNERRELGTWLVSGDDIWIEYYEPAAVKGLGKLEIFKIVHGYRSVATMKKSPDDDLNASGDCNYDVDCDMGNINSYKDINKKAVGLIIVNNSSFCTGTLINTTSSDGTPYLLTANHCAEGKNVSNWAFRFNWISPNPVCAENTNSTTNAPNYYQTVSGAELKAKSAASDFCLLKLTSQLPEAWDLVWAGWSRSTTPPSSAFGIHHPSGDIMKASKDNNAPSINNSDGLFMWVVNDWEMGVTESGSSGSALFDNNGRIIGQLYGGESGCNGTSDNGGYDIYGRFDISWNGGGTSATRLKDWLDPENTNALTINYRSSTDAPQKDIKFSVYPNPSSGIVTIDSPKVCDFALFNMVGQLIAHGQLVPGNNNIDISGLAEGVYPLVITESSGHTIEFKVAKY</sequence>
<evidence type="ECO:0000313" key="4">
    <source>
        <dbReference type="Proteomes" id="UP001597480"/>
    </source>
</evidence>
<organism evidence="3 4">
    <name type="scientific">Flavobacterium suzhouense</name>
    <dbReference type="NCBI Taxonomy" id="1529638"/>
    <lineage>
        <taxon>Bacteria</taxon>
        <taxon>Pseudomonadati</taxon>
        <taxon>Bacteroidota</taxon>
        <taxon>Flavobacteriia</taxon>
        <taxon>Flavobacteriales</taxon>
        <taxon>Flavobacteriaceae</taxon>
        <taxon>Flavobacterium</taxon>
    </lineage>
</organism>
<keyword evidence="4" id="KW-1185">Reference proteome</keyword>
<dbReference type="PRINTS" id="PR01774">
    <property type="entry name" value="EXFOLTOXIN"/>
</dbReference>
<dbReference type="RefSeq" id="WP_379819214.1">
    <property type="nucleotide sequence ID" value="NZ_JBHUMD010000001.1"/>
</dbReference>
<gene>
    <name evidence="3" type="ORF">ACFSR3_00450</name>
</gene>
<comment type="caution">
    <text evidence="3">The sequence shown here is derived from an EMBL/GenBank/DDBJ whole genome shotgun (WGS) entry which is preliminary data.</text>
</comment>
<protein>
    <submittedName>
        <fullName evidence="3">T9SS type A sorting domain-containing protein</fullName>
    </submittedName>
</protein>
<dbReference type="Pfam" id="PF13365">
    <property type="entry name" value="Trypsin_2"/>
    <property type="match status" value="1"/>
</dbReference>
<dbReference type="Gene3D" id="2.40.10.10">
    <property type="entry name" value="Trypsin-like serine proteases"/>
    <property type="match status" value="2"/>
</dbReference>
<reference evidence="4" key="1">
    <citation type="journal article" date="2019" name="Int. J. Syst. Evol. Microbiol.">
        <title>The Global Catalogue of Microorganisms (GCM) 10K type strain sequencing project: providing services to taxonomists for standard genome sequencing and annotation.</title>
        <authorList>
            <consortium name="The Broad Institute Genomics Platform"/>
            <consortium name="The Broad Institute Genome Sequencing Center for Infectious Disease"/>
            <person name="Wu L."/>
            <person name="Ma J."/>
        </authorList>
    </citation>
    <scope>NUCLEOTIDE SEQUENCE [LARGE SCALE GENOMIC DNA]</scope>
    <source>
        <strain evidence="4">KCTC 42107</strain>
    </source>
</reference>
<dbReference type="NCBIfam" id="TIGR04183">
    <property type="entry name" value="Por_Secre_tail"/>
    <property type="match status" value="1"/>
</dbReference>
<dbReference type="InterPro" id="IPR026444">
    <property type="entry name" value="Secre_tail"/>
</dbReference>
<proteinExistence type="predicted"/>
<dbReference type="EMBL" id="JBHUMD010000001">
    <property type="protein sequence ID" value="MFD2600509.1"/>
    <property type="molecule type" value="Genomic_DNA"/>
</dbReference>
<dbReference type="Pfam" id="PF18962">
    <property type="entry name" value="Por_Secre_tail"/>
    <property type="match status" value="1"/>
</dbReference>
<dbReference type="Proteomes" id="UP001597480">
    <property type="component" value="Unassembled WGS sequence"/>
</dbReference>
<evidence type="ECO:0000313" key="3">
    <source>
        <dbReference type="EMBL" id="MFD2600509.1"/>
    </source>
</evidence>
<dbReference type="PANTHER" id="PTHR36234">
    <property type="entry name" value="LYSYL ENDOPEPTIDASE"/>
    <property type="match status" value="1"/>
</dbReference>
<dbReference type="InterPro" id="IPR009003">
    <property type="entry name" value="Peptidase_S1_PA"/>
</dbReference>
<dbReference type="InterPro" id="IPR043504">
    <property type="entry name" value="Peptidase_S1_PA_chymotrypsin"/>
</dbReference>
<name>A0ABW5NR17_9FLAO</name>
<dbReference type="PANTHER" id="PTHR36234:SF5">
    <property type="entry name" value="LYSYL ENDOPEPTIDASE"/>
    <property type="match status" value="1"/>
</dbReference>
<feature type="domain" description="Secretion system C-terminal sorting" evidence="2">
    <location>
        <begin position="466"/>
        <end position="529"/>
    </location>
</feature>
<evidence type="ECO:0000256" key="1">
    <source>
        <dbReference type="ARBA" id="ARBA00022729"/>
    </source>
</evidence>
<keyword evidence="1" id="KW-0732">Signal</keyword>
<dbReference type="SUPFAM" id="SSF50494">
    <property type="entry name" value="Trypsin-like serine proteases"/>
    <property type="match status" value="1"/>
</dbReference>
<evidence type="ECO:0000259" key="2">
    <source>
        <dbReference type="Pfam" id="PF18962"/>
    </source>
</evidence>